<evidence type="ECO:0000313" key="3">
    <source>
        <dbReference type="Proteomes" id="UP000447355"/>
    </source>
</evidence>
<proteinExistence type="predicted"/>
<feature type="chain" id="PRO_5033042248" description="MipA/OmpV family protein" evidence="1">
    <location>
        <begin position="22"/>
        <end position="237"/>
    </location>
</feature>
<evidence type="ECO:0000256" key="1">
    <source>
        <dbReference type="SAM" id="SignalP"/>
    </source>
</evidence>
<dbReference type="Pfam" id="PF06629">
    <property type="entry name" value="MipA"/>
    <property type="match status" value="1"/>
</dbReference>
<evidence type="ECO:0008006" key="4">
    <source>
        <dbReference type="Google" id="ProtNLM"/>
    </source>
</evidence>
<name>A0A845GIL1_9BURK</name>
<keyword evidence="1" id="KW-0732">Signal</keyword>
<gene>
    <name evidence="2" type="ORF">GTP90_05065</name>
</gene>
<protein>
    <recommendedName>
        <fullName evidence="4">MipA/OmpV family protein</fullName>
    </recommendedName>
</protein>
<dbReference type="Proteomes" id="UP000447355">
    <property type="component" value="Unassembled WGS sequence"/>
</dbReference>
<sequence length="237" mass="25675">MRAGLRRCAALVLLSAGCAQAQQQPAQDQAPRLVGDIGLGISSSPVAVPAQSRSTSAVPYANFEYGPAFARIDTFGVKLAPAGYGSVELLTRVLEDGYRASAPPQERLRSSVPLGLGTLQVTPVGAFMANVYRDLGKSHGTMVDLMYGAEIDHDRFAFYPQAGVEYRSASYVRYYDGVARSASNPFAGLLVEARLSGHWYLVANVRRTWLDDSIRSNPAVHRRSLDSGLVALSYRFE</sequence>
<dbReference type="InterPro" id="IPR010583">
    <property type="entry name" value="MipA"/>
</dbReference>
<comment type="caution">
    <text evidence="2">The sequence shown here is derived from an EMBL/GenBank/DDBJ whole genome shotgun (WGS) entry which is preliminary data.</text>
</comment>
<reference evidence="2" key="1">
    <citation type="submission" date="2019-12" db="EMBL/GenBank/DDBJ databases">
        <title>Novel species isolated from a subtropical stream in China.</title>
        <authorList>
            <person name="Lu H."/>
        </authorList>
    </citation>
    <scope>NUCLEOTIDE SEQUENCE [LARGE SCALE GENOMIC DNA]</scope>
    <source>
        <strain evidence="2">FT81W</strain>
    </source>
</reference>
<dbReference type="AlphaFoldDB" id="A0A845GIL1"/>
<evidence type="ECO:0000313" key="2">
    <source>
        <dbReference type="EMBL" id="MYM93225.1"/>
    </source>
</evidence>
<accession>A0A845GIL1</accession>
<dbReference type="RefSeq" id="WP_161082468.1">
    <property type="nucleotide sequence ID" value="NZ_WWCX01000003.1"/>
</dbReference>
<organism evidence="2 3">
    <name type="scientific">Duganella vulcania</name>
    <dbReference type="NCBI Taxonomy" id="2692166"/>
    <lineage>
        <taxon>Bacteria</taxon>
        <taxon>Pseudomonadati</taxon>
        <taxon>Pseudomonadota</taxon>
        <taxon>Betaproteobacteria</taxon>
        <taxon>Burkholderiales</taxon>
        <taxon>Oxalobacteraceae</taxon>
        <taxon>Telluria group</taxon>
        <taxon>Duganella</taxon>
    </lineage>
</organism>
<dbReference type="EMBL" id="WWCX01000003">
    <property type="protein sequence ID" value="MYM93225.1"/>
    <property type="molecule type" value="Genomic_DNA"/>
</dbReference>
<dbReference type="PROSITE" id="PS51257">
    <property type="entry name" value="PROKAR_LIPOPROTEIN"/>
    <property type="match status" value="1"/>
</dbReference>
<feature type="signal peptide" evidence="1">
    <location>
        <begin position="1"/>
        <end position="21"/>
    </location>
</feature>